<evidence type="ECO:0000259" key="3">
    <source>
        <dbReference type="PROSITE" id="PS50943"/>
    </source>
</evidence>
<dbReference type="RefSeq" id="WP_159430101.1">
    <property type="nucleotide sequence ID" value="NZ_BJWI01000041.1"/>
</dbReference>
<feature type="domain" description="HTH cro/C1-type" evidence="3">
    <location>
        <begin position="7"/>
        <end position="62"/>
    </location>
</feature>
<dbReference type="OrthoDB" id="2054820at2"/>
<dbReference type="Gene3D" id="1.10.260.40">
    <property type="entry name" value="lambda repressor-like DNA-binding domains"/>
    <property type="match status" value="1"/>
</dbReference>
<evidence type="ECO:0000313" key="7">
    <source>
        <dbReference type="Proteomes" id="UP000321547"/>
    </source>
</evidence>
<dbReference type="AlphaFoldDB" id="A0A1I5MM02"/>
<dbReference type="SMART" id="SM00530">
    <property type="entry name" value="HTH_XRE"/>
    <property type="match status" value="1"/>
</dbReference>
<protein>
    <submittedName>
        <fullName evidence="5">DNA-binding transcriptional regulator, XRE-family HTH domain</fullName>
    </submittedName>
</protein>
<evidence type="ECO:0000313" key="4">
    <source>
        <dbReference type="EMBL" id="GEM02508.1"/>
    </source>
</evidence>
<sequence length="183" mass="21392">MNFGEQLKAYRKKKNLTQKQLAEMLDISRNYLSEVERSKKNPSSELKERASSLFKKESKEPQKKVEFLTNKQDLKTIYKKRVISDMKSLNTYKIEFEQIIDIYTDLLVQYRNSLDQYQNEKEAHDAYMIETGKKPALVLVIENLRKDIITYSDRLTLNPKSIQSTISDSKPKSKLAEVLKGFG</sequence>
<dbReference type="PROSITE" id="PS50943">
    <property type="entry name" value="HTH_CROC1"/>
    <property type="match status" value="1"/>
</dbReference>
<dbReference type="InterPro" id="IPR010982">
    <property type="entry name" value="Lambda_DNA-bd_dom_sf"/>
</dbReference>
<organism evidence="5 6">
    <name type="scientific">Halolactibacillus halophilus</name>
    <dbReference type="NCBI Taxonomy" id="306540"/>
    <lineage>
        <taxon>Bacteria</taxon>
        <taxon>Bacillati</taxon>
        <taxon>Bacillota</taxon>
        <taxon>Bacilli</taxon>
        <taxon>Bacillales</taxon>
        <taxon>Bacillaceae</taxon>
        <taxon>Halolactibacillus</taxon>
    </lineage>
</organism>
<name>A0A1I5MM02_9BACI</name>
<feature type="region of interest" description="Disordered" evidence="2">
    <location>
        <begin position="34"/>
        <end position="57"/>
    </location>
</feature>
<dbReference type="InterPro" id="IPR001387">
    <property type="entry name" value="Cro/C1-type_HTH"/>
</dbReference>
<reference evidence="5 6" key="1">
    <citation type="submission" date="2016-10" db="EMBL/GenBank/DDBJ databases">
        <authorList>
            <person name="de Groot N.N."/>
        </authorList>
    </citation>
    <scope>NUCLEOTIDE SEQUENCE [LARGE SCALE GENOMIC DNA]</scope>
    <source>
        <strain evidence="5 6">DSM 17073</strain>
    </source>
</reference>
<gene>
    <name evidence="4" type="ORF">HHA03_20400</name>
    <name evidence="5" type="ORF">SAMN05421839_10616</name>
</gene>
<accession>A0A1I5MM02</accession>
<proteinExistence type="predicted"/>
<dbReference type="Pfam" id="PF05119">
    <property type="entry name" value="Terminase_4"/>
    <property type="match status" value="1"/>
</dbReference>
<dbReference type="CDD" id="cd00093">
    <property type="entry name" value="HTH_XRE"/>
    <property type="match status" value="1"/>
</dbReference>
<evidence type="ECO:0000256" key="2">
    <source>
        <dbReference type="SAM" id="MobiDB-lite"/>
    </source>
</evidence>
<dbReference type="GO" id="GO:0003677">
    <property type="term" value="F:DNA binding"/>
    <property type="evidence" value="ECO:0007669"/>
    <property type="project" value="UniProtKB-KW"/>
</dbReference>
<dbReference type="SUPFAM" id="SSF47413">
    <property type="entry name" value="lambda repressor-like DNA-binding domains"/>
    <property type="match status" value="1"/>
</dbReference>
<dbReference type="STRING" id="306540.SAMN05421839_10616"/>
<evidence type="ECO:0000313" key="6">
    <source>
        <dbReference type="Proteomes" id="UP000242243"/>
    </source>
</evidence>
<dbReference type="PANTHER" id="PTHR46558:SF4">
    <property type="entry name" value="DNA-BIDING PHAGE PROTEIN"/>
    <property type="match status" value="1"/>
</dbReference>
<dbReference type="EMBL" id="FOXC01000006">
    <property type="protein sequence ID" value="SFP10622.1"/>
    <property type="molecule type" value="Genomic_DNA"/>
</dbReference>
<dbReference type="Proteomes" id="UP000321547">
    <property type="component" value="Unassembled WGS sequence"/>
</dbReference>
<dbReference type="Pfam" id="PF01381">
    <property type="entry name" value="HTH_3"/>
    <property type="match status" value="1"/>
</dbReference>
<reference evidence="4 7" key="2">
    <citation type="submission" date="2019-07" db="EMBL/GenBank/DDBJ databases">
        <title>Whole genome shotgun sequence of Halolactibacillus halophilus NBRC 100868.</title>
        <authorList>
            <person name="Hosoyama A."/>
            <person name="Uohara A."/>
            <person name="Ohji S."/>
            <person name="Ichikawa N."/>
        </authorList>
    </citation>
    <scope>NUCLEOTIDE SEQUENCE [LARGE SCALE GENOMIC DNA]</scope>
    <source>
        <strain evidence="4 7">NBRC 100868</strain>
    </source>
</reference>
<keyword evidence="7" id="KW-1185">Reference proteome</keyword>
<dbReference type="EMBL" id="BJWI01000041">
    <property type="protein sequence ID" value="GEM02508.1"/>
    <property type="molecule type" value="Genomic_DNA"/>
</dbReference>
<dbReference type="Proteomes" id="UP000242243">
    <property type="component" value="Unassembled WGS sequence"/>
</dbReference>
<feature type="compositionally biased region" description="Basic and acidic residues" evidence="2">
    <location>
        <begin position="45"/>
        <end position="57"/>
    </location>
</feature>
<dbReference type="InterPro" id="IPR006448">
    <property type="entry name" value="Phage_term_ssu_P27"/>
</dbReference>
<evidence type="ECO:0000313" key="5">
    <source>
        <dbReference type="EMBL" id="SFP10622.1"/>
    </source>
</evidence>
<evidence type="ECO:0000256" key="1">
    <source>
        <dbReference type="ARBA" id="ARBA00023125"/>
    </source>
</evidence>
<dbReference type="PANTHER" id="PTHR46558">
    <property type="entry name" value="TRACRIPTIONAL REGULATORY PROTEIN-RELATED-RELATED"/>
    <property type="match status" value="1"/>
</dbReference>
<keyword evidence="1 5" id="KW-0238">DNA-binding</keyword>